<name>A0A6P3Z0F4_ZIZJJ</name>
<dbReference type="PANTHER" id="PTHR12547:SF18">
    <property type="entry name" value="PROTEIN TIS11"/>
    <property type="match status" value="1"/>
</dbReference>
<proteinExistence type="predicted"/>
<feature type="domain" description="C3H1-type" evidence="6">
    <location>
        <begin position="154"/>
        <end position="182"/>
    </location>
</feature>
<dbReference type="InterPro" id="IPR045877">
    <property type="entry name" value="ZFP36-like"/>
</dbReference>
<dbReference type="InterPro" id="IPR036855">
    <property type="entry name" value="Znf_CCCH_sf"/>
</dbReference>
<gene>
    <name evidence="7" type="primary">LOC107405762</name>
</gene>
<reference evidence="7" key="1">
    <citation type="submission" date="2022-04" db="UniProtKB">
        <authorList>
            <consortium name="RefSeq"/>
        </authorList>
    </citation>
    <scope>IDENTIFICATION</scope>
    <source>
        <tissue evidence="7">In vitro plantlets</tissue>
    </source>
</reference>
<evidence type="ECO:0000256" key="1">
    <source>
        <dbReference type="ARBA" id="ARBA00022723"/>
    </source>
</evidence>
<dbReference type="AlphaFoldDB" id="A0A6P3Z0F4"/>
<dbReference type="GO" id="GO:0003729">
    <property type="term" value="F:mRNA binding"/>
    <property type="evidence" value="ECO:0007669"/>
    <property type="project" value="InterPro"/>
</dbReference>
<keyword evidence="4 5" id="KW-0862">Zinc</keyword>
<dbReference type="Gene3D" id="4.10.1000.10">
    <property type="entry name" value="Zinc finger, CCCH-type"/>
    <property type="match status" value="2"/>
</dbReference>
<feature type="zinc finger region" description="C3H1-type" evidence="5">
    <location>
        <begin position="49"/>
        <end position="76"/>
    </location>
</feature>
<dbReference type="InterPro" id="IPR041367">
    <property type="entry name" value="Znf-CCCH_4"/>
</dbReference>
<evidence type="ECO:0000259" key="6">
    <source>
        <dbReference type="PROSITE" id="PS50103"/>
    </source>
</evidence>
<accession>A0A6P3Z0F4</accession>
<keyword evidence="2" id="KW-0677">Repeat</keyword>
<dbReference type="Pfam" id="PF18044">
    <property type="entry name" value="zf-CCCH_4"/>
    <property type="match status" value="1"/>
</dbReference>
<dbReference type="RefSeq" id="XP_015871151.2">
    <property type="nucleotide sequence ID" value="XM_016015665.4"/>
</dbReference>
<feature type="domain" description="C3H1-type" evidence="6">
    <location>
        <begin position="49"/>
        <end position="76"/>
    </location>
</feature>
<sequence>MTNKSVRTDTPQLFAPNLESMSAIECQSFKNPSIPKVASNSRIPMAQNNFKSQLCKKFKYGSCTYGYKCRFAHGSADVRRPLLRSQGVLNEKDRLELPKTFRHRNGNVREEWAIAIDTSTGSTESHITGSSRLEGKRWVNRNLDANRLNPKPVIFKTKLCYNWDRTRNCAYGRDCCFAHGRAEMQKFSGHTSLGCGISQPTIPKTCDGAKNALSCRTGLELQDLKFTWSELGRMSRIYADWI</sequence>
<protein>
    <submittedName>
        <fullName evidence="7">zinc finger CCCH domain-containing protein 39-like</fullName>
    </submittedName>
</protein>
<keyword evidence="1 5" id="KW-0479">Metal-binding</keyword>
<dbReference type="GO" id="GO:0008270">
    <property type="term" value="F:zinc ion binding"/>
    <property type="evidence" value="ECO:0007669"/>
    <property type="project" value="UniProtKB-KW"/>
</dbReference>
<dbReference type="SUPFAM" id="SSF90229">
    <property type="entry name" value="CCCH zinc finger"/>
    <property type="match status" value="2"/>
</dbReference>
<evidence type="ECO:0000256" key="2">
    <source>
        <dbReference type="ARBA" id="ARBA00022737"/>
    </source>
</evidence>
<dbReference type="RefSeq" id="XP_015868336.1">
    <property type="nucleotide sequence ID" value="XM_016012850.2"/>
</dbReference>
<dbReference type="PANTHER" id="PTHR12547">
    <property type="entry name" value="CCCH ZINC FINGER/TIS11-RELATED"/>
    <property type="match status" value="1"/>
</dbReference>
<evidence type="ECO:0000313" key="7">
    <source>
        <dbReference type="RefSeq" id="XP_015868336.1"/>
    </source>
</evidence>
<feature type="zinc finger region" description="C3H1-type" evidence="5">
    <location>
        <begin position="154"/>
        <end position="182"/>
    </location>
</feature>
<dbReference type="Pfam" id="PF00642">
    <property type="entry name" value="zf-CCCH"/>
    <property type="match status" value="1"/>
</dbReference>
<evidence type="ECO:0000256" key="3">
    <source>
        <dbReference type="ARBA" id="ARBA00022771"/>
    </source>
</evidence>
<keyword evidence="3 5" id="KW-0863">Zinc-finger</keyword>
<organism evidence="7">
    <name type="scientific">Ziziphus jujuba</name>
    <name type="common">Chinese jujube</name>
    <name type="synonym">Ziziphus sativa</name>
    <dbReference type="NCBI Taxonomy" id="326968"/>
    <lineage>
        <taxon>Eukaryota</taxon>
        <taxon>Viridiplantae</taxon>
        <taxon>Streptophyta</taxon>
        <taxon>Embryophyta</taxon>
        <taxon>Tracheophyta</taxon>
        <taxon>Spermatophyta</taxon>
        <taxon>Magnoliopsida</taxon>
        <taxon>eudicotyledons</taxon>
        <taxon>Gunneridae</taxon>
        <taxon>Pentapetalae</taxon>
        <taxon>rosids</taxon>
        <taxon>fabids</taxon>
        <taxon>Rosales</taxon>
        <taxon>Rhamnaceae</taxon>
        <taxon>Paliureae</taxon>
        <taxon>Ziziphus</taxon>
    </lineage>
</organism>
<dbReference type="SMART" id="SM00356">
    <property type="entry name" value="ZnF_C3H1"/>
    <property type="match status" value="2"/>
</dbReference>
<dbReference type="InterPro" id="IPR000571">
    <property type="entry name" value="Znf_CCCH"/>
</dbReference>
<dbReference type="PROSITE" id="PS50103">
    <property type="entry name" value="ZF_C3H1"/>
    <property type="match status" value="2"/>
</dbReference>
<evidence type="ECO:0000256" key="5">
    <source>
        <dbReference type="PROSITE-ProRule" id="PRU00723"/>
    </source>
</evidence>
<evidence type="ECO:0000256" key="4">
    <source>
        <dbReference type="ARBA" id="ARBA00022833"/>
    </source>
</evidence>
<dbReference type="KEGG" id="zju:107408284"/>